<reference evidence="13 14" key="1">
    <citation type="submission" date="2018-11" db="EMBL/GenBank/DDBJ databases">
        <title>Haplotype-resolved cattle genomes.</title>
        <authorList>
            <person name="Low W.Y."/>
            <person name="Tearle R."/>
            <person name="Bickhart D.M."/>
            <person name="Rosen B.D."/>
            <person name="Koren S."/>
            <person name="Rhie A."/>
            <person name="Hiendleder S."/>
            <person name="Phillippy A.M."/>
            <person name="Smith T.P.L."/>
            <person name="Williams J.L."/>
        </authorList>
    </citation>
    <scope>NUCLEOTIDE SEQUENCE [LARGE SCALE GENOMIC DNA]</scope>
</reference>
<proteinExistence type="predicted"/>
<evidence type="ECO:0000256" key="10">
    <source>
        <dbReference type="ARBA" id="ARBA00043266"/>
    </source>
</evidence>
<feature type="signal peptide" evidence="11">
    <location>
        <begin position="1"/>
        <end position="21"/>
    </location>
</feature>
<keyword evidence="3 11" id="KW-0732">Signal</keyword>
<dbReference type="PANTHER" id="PTHR19367:SF45">
    <property type="entry name" value="IG-LIKE DOMAIN-CONTAINING PROTEIN"/>
    <property type="match status" value="1"/>
</dbReference>
<accession>A0A4W2D0Z3</accession>
<evidence type="ECO:0000256" key="7">
    <source>
        <dbReference type="ARBA" id="ARBA00023157"/>
    </source>
</evidence>
<dbReference type="PANTHER" id="PTHR19367">
    <property type="entry name" value="T-CELL RECEPTOR ALPHA CHAIN V REGION"/>
    <property type="match status" value="1"/>
</dbReference>
<evidence type="ECO:0000256" key="11">
    <source>
        <dbReference type="SAM" id="SignalP"/>
    </source>
</evidence>
<keyword evidence="10" id="KW-1279">T cell receptor</keyword>
<protein>
    <recommendedName>
        <fullName evidence="12">Ig-like domain-containing protein</fullName>
    </recommendedName>
</protein>
<feature type="domain" description="Ig-like" evidence="12">
    <location>
        <begin position="22"/>
        <end position="122"/>
    </location>
</feature>
<evidence type="ECO:0000313" key="14">
    <source>
        <dbReference type="Proteomes" id="UP000314981"/>
    </source>
</evidence>
<reference evidence="13" key="2">
    <citation type="submission" date="2025-08" db="UniProtKB">
        <authorList>
            <consortium name="Ensembl"/>
        </authorList>
    </citation>
    <scope>IDENTIFICATION</scope>
</reference>
<keyword evidence="9" id="KW-0393">Immunoglobulin domain</keyword>
<dbReference type="Proteomes" id="UP000314981">
    <property type="component" value="Chromosome 10"/>
</dbReference>
<evidence type="ECO:0000256" key="8">
    <source>
        <dbReference type="ARBA" id="ARBA00023170"/>
    </source>
</evidence>
<dbReference type="SUPFAM" id="SSF48726">
    <property type="entry name" value="Immunoglobulin"/>
    <property type="match status" value="1"/>
</dbReference>
<dbReference type="InterPro" id="IPR051287">
    <property type="entry name" value="TCR_variable_region"/>
</dbReference>
<keyword evidence="4" id="KW-0391">Immunity</keyword>
<evidence type="ECO:0000259" key="12">
    <source>
        <dbReference type="PROSITE" id="PS50835"/>
    </source>
</evidence>
<dbReference type="InterPro" id="IPR013106">
    <property type="entry name" value="Ig_V-set"/>
</dbReference>
<name>A0A4W2D0Z3_BOBOX</name>
<dbReference type="FunFam" id="2.60.40.10:FF:000878">
    <property type="entry name" value="T cell receptor alpha variable 38-1"/>
    <property type="match status" value="1"/>
</dbReference>
<keyword evidence="2" id="KW-1003">Cell membrane</keyword>
<feature type="chain" id="PRO_5021393489" description="Ig-like domain-containing protein" evidence="11">
    <location>
        <begin position="22"/>
        <end position="122"/>
    </location>
</feature>
<dbReference type="Ensembl" id="ENSBIXT00000048967.1">
    <property type="protein sequence ID" value="ENSBIXP00000019486.1"/>
    <property type="gene ID" value="ENSBIXG00000023086.1"/>
</dbReference>
<dbReference type="AlphaFoldDB" id="A0A4W2D0Z3"/>
<comment type="subcellular location">
    <subcellularLocation>
        <location evidence="1">Cell membrane</location>
    </subcellularLocation>
</comment>
<dbReference type="SMART" id="SM00406">
    <property type="entry name" value="IGv"/>
    <property type="match status" value="1"/>
</dbReference>
<reference evidence="13" key="3">
    <citation type="submission" date="2025-09" db="UniProtKB">
        <authorList>
            <consortium name="Ensembl"/>
        </authorList>
    </citation>
    <scope>IDENTIFICATION</scope>
</reference>
<dbReference type="InterPro" id="IPR007110">
    <property type="entry name" value="Ig-like_dom"/>
</dbReference>
<evidence type="ECO:0000256" key="4">
    <source>
        <dbReference type="ARBA" id="ARBA00022859"/>
    </source>
</evidence>
<evidence type="ECO:0000256" key="1">
    <source>
        <dbReference type="ARBA" id="ARBA00004236"/>
    </source>
</evidence>
<evidence type="ECO:0000256" key="6">
    <source>
        <dbReference type="ARBA" id="ARBA00023136"/>
    </source>
</evidence>
<dbReference type="PROSITE" id="PS50835">
    <property type="entry name" value="IG_LIKE"/>
    <property type="match status" value="1"/>
</dbReference>
<evidence type="ECO:0000256" key="9">
    <source>
        <dbReference type="ARBA" id="ARBA00023319"/>
    </source>
</evidence>
<evidence type="ECO:0000256" key="3">
    <source>
        <dbReference type="ARBA" id="ARBA00022729"/>
    </source>
</evidence>
<keyword evidence="8" id="KW-0675">Receptor</keyword>
<dbReference type="InterPro" id="IPR013783">
    <property type="entry name" value="Ig-like_fold"/>
</dbReference>
<keyword evidence="14" id="KW-1185">Reference proteome</keyword>
<dbReference type="Gene3D" id="2.60.40.10">
    <property type="entry name" value="Immunoglobulins"/>
    <property type="match status" value="1"/>
</dbReference>
<evidence type="ECO:0000313" key="13">
    <source>
        <dbReference type="Ensembl" id="ENSBIXP00000019486.1"/>
    </source>
</evidence>
<dbReference type="GO" id="GO:0042101">
    <property type="term" value="C:T cell receptor complex"/>
    <property type="evidence" value="ECO:0007669"/>
    <property type="project" value="UniProtKB-KW"/>
</dbReference>
<keyword evidence="5" id="KW-1064">Adaptive immunity</keyword>
<dbReference type="Pfam" id="PF07686">
    <property type="entry name" value="V-set"/>
    <property type="match status" value="1"/>
</dbReference>
<dbReference type="OMA" id="VCLGFIM"/>
<dbReference type="STRING" id="30522.A0A4W2D0Z3"/>
<evidence type="ECO:0000256" key="2">
    <source>
        <dbReference type="ARBA" id="ARBA00022475"/>
    </source>
</evidence>
<evidence type="ECO:0000256" key="5">
    <source>
        <dbReference type="ARBA" id="ARBA00023130"/>
    </source>
</evidence>
<dbReference type="InterPro" id="IPR036179">
    <property type="entry name" value="Ig-like_dom_sf"/>
</dbReference>
<keyword evidence="7" id="KW-1015">Disulfide bond</keyword>
<keyword evidence="6" id="KW-0472">Membrane</keyword>
<organism evidence="13 14">
    <name type="scientific">Bos indicus x Bos taurus</name>
    <name type="common">Hybrid cattle</name>
    <dbReference type="NCBI Taxonomy" id="30522"/>
    <lineage>
        <taxon>Eukaryota</taxon>
        <taxon>Metazoa</taxon>
        <taxon>Chordata</taxon>
        <taxon>Craniata</taxon>
        <taxon>Vertebrata</taxon>
        <taxon>Euteleostomi</taxon>
        <taxon>Mammalia</taxon>
        <taxon>Eutheria</taxon>
        <taxon>Laurasiatheria</taxon>
        <taxon>Artiodactyla</taxon>
        <taxon>Ruminantia</taxon>
        <taxon>Pecora</taxon>
        <taxon>Bovidae</taxon>
        <taxon>Bovinae</taxon>
        <taxon>Bos</taxon>
    </lineage>
</organism>
<dbReference type="GO" id="GO:0002250">
    <property type="term" value="P:adaptive immune response"/>
    <property type="evidence" value="ECO:0007669"/>
    <property type="project" value="UniProtKB-KW"/>
</dbReference>
<sequence>MGLPGLLRAVIASVCLGFIMAQKVTQNQSEISVLEQEYVALNCAYEANSYTYYLFWYKQPPSGEIIFLIHQDSYNELNTTKDQYFLNFQKATSSISLTISDSQLEDSAVYFCALRDHSDAAA</sequence>